<dbReference type="InParanoid" id="A0A1J7J1U8"/>
<proteinExistence type="predicted"/>
<evidence type="ECO:0000313" key="1">
    <source>
        <dbReference type="EMBL" id="OIW23132.1"/>
    </source>
</evidence>
<accession>A0A1J7J1U8</accession>
<keyword evidence="2" id="KW-1185">Reference proteome</keyword>
<organism evidence="1 2">
    <name type="scientific">Coniochaeta ligniaria NRRL 30616</name>
    <dbReference type="NCBI Taxonomy" id="1408157"/>
    <lineage>
        <taxon>Eukaryota</taxon>
        <taxon>Fungi</taxon>
        <taxon>Dikarya</taxon>
        <taxon>Ascomycota</taxon>
        <taxon>Pezizomycotina</taxon>
        <taxon>Sordariomycetes</taxon>
        <taxon>Sordariomycetidae</taxon>
        <taxon>Coniochaetales</taxon>
        <taxon>Coniochaetaceae</taxon>
        <taxon>Coniochaeta</taxon>
    </lineage>
</organism>
<dbReference type="AlphaFoldDB" id="A0A1J7J1U8"/>
<reference evidence="1 2" key="1">
    <citation type="submission" date="2016-10" db="EMBL/GenBank/DDBJ databases">
        <title>Draft genome sequence of Coniochaeta ligniaria NRRL30616, a lignocellulolytic fungus for bioabatement of inhibitors in plant biomass hydrolysates.</title>
        <authorList>
            <consortium name="DOE Joint Genome Institute"/>
            <person name="Jimenez D.J."/>
            <person name="Hector R.E."/>
            <person name="Riley R."/>
            <person name="Sun H."/>
            <person name="Grigoriev I.V."/>
            <person name="Van Elsas J.D."/>
            <person name="Nichols N.N."/>
        </authorList>
    </citation>
    <scope>NUCLEOTIDE SEQUENCE [LARGE SCALE GENOMIC DNA]</scope>
    <source>
        <strain evidence="1 2">NRRL 30616</strain>
    </source>
</reference>
<gene>
    <name evidence="1" type="ORF">CONLIGDRAFT_694086</name>
</gene>
<dbReference type="EMBL" id="KV875108">
    <property type="protein sequence ID" value="OIW23132.1"/>
    <property type="molecule type" value="Genomic_DNA"/>
</dbReference>
<evidence type="ECO:0000313" key="2">
    <source>
        <dbReference type="Proteomes" id="UP000182658"/>
    </source>
</evidence>
<sequence length="204" mass="23349">MQKHLLNITTQMDVEATLYDNKIDMMDRHVEYQDRFNLIEERIHGIEAAQTPTATMEEIRADLNRLKQDIYNPDTLAENVKKATRTGPPMPRPSGAWLRTATRRYRTGAARLTRRVLQAYRGRKHGLNTSSKRLWASSTTERRRMVQKRWTRTMTRTRKPESDVVPFDSKTSYLGNSLLPLEFPLPSLESSAPILSPAGAAALP</sequence>
<protein>
    <submittedName>
        <fullName evidence="1">Uncharacterized protein</fullName>
    </submittedName>
</protein>
<dbReference type="Proteomes" id="UP000182658">
    <property type="component" value="Unassembled WGS sequence"/>
</dbReference>
<name>A0A1J7J1U8_9PEZI</name>